<evidence type="ECO:0000259" key="3">
    <source>
        <dbReference type="SMART" id="SM00857"/>
    </source>
</evidence>
<keyword evidence="2" id="KW-0233">DNA recombination</keyword>
<evidence type="ECO:0000256" key="1">
    <source>
        <dbReference type="ARBA" id="ARBA00023125"/>
    </source>
</evidence>
<dbReference type="SUPFAM" id="SSF53041">
    <property type="entry name" value="Resolvase-like"/>
    <property type="match status" value="1"/>
</dbReference>
<dbReference type="GeneID" id="75054594"/>
<evidence type="ECO:0000313" key="4">
    <source>
        <dbReference type="EMBL" id="QMW80000.1"/>
    </source>
</evidence>
<dbReference type="PANTHER" id="PTHR30461">
    <property type="entry name" value="DNA-INVERTASE FROM LAMBDOID PROPHAGE"/>
    <property type="match status" value="1"/>
</dbReference>
<dbReference type="Pfam" id="PF00239">
    <property type="entry name" value="Resolvase"/>
    <property type="match status" value="1"/>
</dbReference>
<proteinExistence type="predicted"/>
<dbReference type="EMBL" id="CP039126">
    <property type="protein sequence ID" value="QMW80000.1"/>
    <property type="molecule type" value="Genomic_DNA"/>
</dbReference>
<feature type="domain" description="Resolvase/invertase-type recombinase catalytic" evidence="3">
    <location>
        <begin position="5"/>
        <end position="130"/>
    </location>
</feature>
<sequence>MKMQVAYYYRTTHRDHGYEKYVEPGRKAFRRRYGKRTLEEHFFWDEASGVDANRKAFRQLIEEIQAGHVRVVVTRDATMIARDWQQFFEFMEACDKAGVPVICINEDGDAGKQYECVKRFVKEYFGREKVL</sequence>
<evidence type="ECO:0000313" key="5">
    <source>
        <dbReference type="Proteomes" id="UP000515789"/>
    </source>
</evidence>
<dbReference type="InterPro" id="IPR050639">
    <property type="entry name" value="SSR_resolvase"/>
</dbReference>
<name>A0A7G5MZF7_9FIRM</name>
<dbReference type="GO" id="GO:0000150">
    <property type="term" value="F:DNA strand exchange activity"/>
    <property type="evidence" value="ECO:0007669"/>
    <property type="project" value="InterPro"/>
</dbReference>
<keyword evidence="1" id="KW-0238">DNA-binding</keyword>
<evidence type="ECO:0000256" key="2">
    <source>
        <dbReference type="ARBA" id="ARBA00023172"/>
    </source>
</evidence>
<organism evidence="4 5">
    <name type="scientific">Blautia producta</name>
    <dbReference type="NCBI Taxonomy" id="33035"/>
    <lineage>
        <taxon>Bacteria</taxon>
        <taxon>Bacillati</taxon>
        <taxon>Bacillota</taxon>
        <taxon>Clostridia</taxon>
        <taxon>Lachnospirales</taxon>
        <taxon>Lachnospiraceae</taxon>
        <taxon>Blautia</taxon>
    </lineage>
</organism>
<dbReference type="PANTHER" id="PTHR30461:SF2">
    <property type="entry name" value="SERINE RECOMBINASE PINE-RELATED"/>
    <property type="match status" value="1"/>
</dbReference>
<dbReference type="AlphaFoldDB" id="A0A7G5MZF7"/>
<dbReference type="InterPro" id="IPR006119">
    <property type="entry name" value="Resolv_N"/>
</dbReference>
<protein>
    <recommendedName>
        <fullName evidence="3">Resolvase/invertase-type recombinase catalytic domain-containing protein</fullName>
    </recommendedName>
</protein>
<accession>A0A7G5MZF7</accession>
<reference evidence="4 5" key="1">
    <citation type="submission" date="2019-04" db="EMBL/GenBank/DDBJ databases">
        <authorList>
            <person name="Schori C."/>
            <person name="Ahrens C."/>
        </authorList>
    </citation>
    <scope>NUCLEOTIDE SEQUENCE [LARGE SCALE GENOMIC DNA]</scope>
    <source>
        <strain evidence="4 5">DSM 2950</strain>
    </source>
</reference>
<dbReference type="Proteomes" id="UP000515789">
    <property type="component" value="Chromosome"/>
</dbReference>
<dbReference type="Gene3D" id="3.40.50.1390">
    <property type="entry name" value="Resolvase, N-terminal catalytic domain"/>
    <property type="match status" value="1"/>
</dbReference>
<dbReference type="InterPro" id="IPR036162">
    <property type="entry name" value="Resolvase-like_N_sf"/>
</dbReference>
<dbReference type="GO" id="GO:0003677">
    <property type="term" value="F:DNA binding"/>
    <property type="evidence" value="ECO:0007669"/>
    <property type="project" value="UniProtKB-KW"/>
</dbReference>
<dbReference type="SMART" id="SM00857">
    <property type="entry name" value="Resolvase"/>
    <property type="match status" value="1"/>
</dbReference>
<dbReference type="RefSeq" id="WP_018594126.1">
    <property type="nucleotide sequence ID" value="NZ_AP031416.1"/>
</dbReference>
<gene>
    <name evidence="4" type="ORF">E5259_21770</name>
</gene>